<comment type="similarity">
    <text evidence="3">Belongs to the NadD family.</text>
</comment>
<evidence type="ECO:0000256" key="6">
    <source>
        <dbReference type="ARBA" id="ARBA00022679"/>
    </source>
</evidence>
<dbReference type="PANTHER" id="PTHR39321:SF3">
    <property type="entry name" value="PHOSPHOPANTETHEINE ADENYLYLTRANSFERASE"/>
    <property type="match status" value="1"/>
</dbReference>
<evidence type="ECO:0000256" key="7">
    <source>
        <dbReference type="ARBA" id="ARBA00022695"/>
    </source>
</evidence>
<feature type="domain" description="Cytidyltransferase-like" evidence="15">
    <location>
        <begin position="6"/>
        <end position="146"/>
    </location>
</feature>
<keyword evidence="8" id="KW-0547">Nucleotide-binding</keyword>
<evidence type="ECO:0000256" key="2">
    <source>
        <dbReference type="ARBA" id="ARBA00005019"/>
    </source>
</evidence>
<dbReference type="HOGENOM" id="CLU_125457_0_0_7"/>
<proteinExistence type="inferred from homology"/>
<name>W4M1D3_9BACT</name>
<keyword evidence="6" id="KW-0808">Transferase</keyword>
<dbReference type="GO" id="GO:0009435">
    <property type="term" value="P:NAD+ biosynthetic process"/>
    <property type="evidence" value="ECO:0007669"/>
    <property type="project" value="UniProtKB-UniPathway"/>
</dbReference>
<dbReference type="Proteomes" id="UP000019140">
    <property type="component" value="Unassembled WGS sequence"/>
</dbReference>
<keyword evidence="9" id="KW-0067">ATP-binding</keyword>
<accession>W4M1D3</accession>
<evidence type="ECO:0000256" key="5">
    <source>
        <dbReference type="ARBA" id="ARBA00022642"/>
    </source>
</evidence>
<evidence type="ECO:0000256" key="13">
    <source>
        <dbReference type="ARBA" id="ARBA00033353"/>
    </source>
</evidence>
<gene>
    <name evidence="16" type="ORF">ETSY2_31680</name>
</gene>
<comment type="caution">
    <text evidence="16">The sequence shown here is derived from an EMBL/GenBank/DDBJ whole genome shotgun (WGS) entry which is preliminary data.</text>
</comment>
<keyword evidence="5" id="KW-0662">Pyridine nucleotide biosynthesis</keyword>
<comment type="function">
    <text evidence="1">Catalyzes the reversible adenylation of nicotinate mononucleotide (NaMN) to nicotinic acid adenine dinucleotide (NaAD).</text>
</comment>
<dbReference type="EMBL" id="AZHX01001346">
    <property type="protein sequence ID" value="ETX03938.1"/>
    <property type="molecule type" value="Genomic_DNA"/>
</dbReference>
<dbReference type="SUPFAM" id="SSF52374">
    <property type="entry name" value="Nucleotidylyl transferase"/>
    <property type="match status" value="1"/>
</dbReference>
<reference evidence="16 17" key="1">
    <citation type="journal article" date="2014" name="Nature">
        <title>An environmental bacterial taxon with a large and distinct metabolic repertoire.</title>
        <authorList>
            <person name="Wilson M.C."/>
            <person name="Mori T."/>
            <person name="Ruckert C."/>
            <person name="Uria A.R."/>
            <person name="Helf M.J."/>
            <person name="Takada K."/>
            <person name="Gernert C."/>
            <person name="Steffens U.A."/>
            <person name="Heycke N."/>
            <person name="Schmitt S."/>
            <person name="Rinke C."/>
            <person name="Helfrich E.J."/>
            <person name="Brachmann A.O."/>
            <person name="Gurgui C."/>
            <person name="Wakimoto T."/>
            <person name="Kracht M."/>
            <person name="Crusemann M."/>
            <person name="Hentschel U."/>
            <person name="Abe I."/>
            <person name="Matsunaga S."/>
            <person name="Kalinowski J."/>
            <person name="Takeyama H."/>
            <person name="Piel J."/>
        </authorList>
    </citation>
    <scope>NUCLEOTIDE SEQUENCE [LARGE SCALE GENOMIC DNA]</scope>
    <source>
        <strain evidence="17">TSY2</strain>
    </source>
</reference>
<protein>
    <recommendedName>
        <fullName evidence="4">nicotinate-nucleotide adenylyltransferase</fullName>
        <ecNumber evidence="4">2.7.7.18</ecNumber>
    </recommendedName>
    <alternativeName>
        <fullName evidence="13">Deamido-NAD(+) diphosphorylase</fullName>
    </alternativeName>
    <alternativeName>
        <fullName evidence="12">Deamido-NAD(+) pyrophosphorylase</fullName>
    </alternativeName>
    <alternativeName>
        <fullName evidence="11">Nicotinate mononucleotide adenylyltransferase</fullName>
    </alternativeName>
</protein>
<keyword evidence="10" id="KW-0520">NAD</keyword>
<sequence>MTQYAMYGGSFDPIHTGHLSVVERAITLGYHILVVPAYRHAFGKQSEAFEHRVRMCELALQDRHLQTQARVCTIEQTLARAEDMPIYTYDVLCALRSHLSHPPCLLVGPDIADEWTRWYQHEAIDREFGRLSMPMTLAIRSSMLRQQLHDGAGLNSLNAYLTPSVRAYMVAHGIYRA</sequence>
<dbReference type="InterPro" id="IPR014729">
    <property type="entry name" value="Rossmann-like_a/b/a_fold"/>
</dbReference>
<evidence type="ECO:0000256" key="12">
    <source>
        <dbReference type="ARBA" id="ARBA00033140"/>
    </source>
</evidence>
<evidence type="ECO:0000259" key="15">
    <source>
        <dbReference type="Pfam" id="PF01467"/>
    </source>
</evidence>
<dbReference type="EC" id="2.7.7.18" evidence="4"/>
<evidence type="ECO:0000256" key="10">
    <source>
        <dbReference type="ARBA" id="ARBA00023027"/>
    </source>
</evidence>
<evidence type="ECO:0000256" key="9">
    <source>
        <dbReference type="ARBA" id="ARBA00022840"/>
    </source>
</evidence>
<dbReference type="PANTHER" id="PTHR39321">
    <property type="entry name" value="NICOTINATE-NUCLEOTIDE ADENYLYLTRANSFERASE-RELATED"/>
    <property type="match status" value="1"/>
</dbReference>
<evidence type="ECO:0000256" key="4">
    <source>
        <dbReference type="ARBA" id="ARBA00012389"/>
    </source>
</evidence>
<dbReference type="GO" id="GO:0005524">
    <property type="term" value="F:ATP binding"/>
    <property type="evidence" value="ECO:0007669"/>
    <property type="project" value="UniProtKB-KW"/>
</dbReference>
<dbReference type="AlphaFoldDB" id="W4M1D3"/>
<evidence type="ECO:0000313" key="17">
    <source>
        <dbReference type="Proteomes" id="UP000019140"/>
    </source>
</evidence>
<keyword evidence="7" id="KW-0548">Nucleotidyltransferase</keyword>
<comment type="pathway">
    <text evidence="2">Cofactor biosynthesis; NAD(+) biosynthesis; deamido-NAD(+) from nicotinate D-ribonucleotide: step 1/1.</text>
</comment>
<dbReference type="UniPathway" id="UPA00253">
    <property type="reaction ID" value="UER00332"/>
</dbReference>
<evidence type="ECO:0000313" key="16">
    <source>
        <dbReference type="EMBL" id="ETX03938.1"/>
    </source>
</evidence>
<dbReference type="NCBIfam" id="TIGR00125">
    <property type="entry name" value="cyt_tran_rel"/>
    <property type="match status" value="1"/>
</dbReference>
<dbReference type="Gene3D" id="3.40.50.620">
    <property type="entry name" value="HUPs"/>
    <property type="match status" value="1"/>
</dbReference>
<evidence type="ECO:0000256" key="8">
    <source>
        <dbReference type="ARBA" id="ARBA00022741"/>
    </source>
</evidence>
<evidence type="ECO:0000256" key="3">
    <source>
        <dbReference type="ARBA" id="ARBA00009014"/>
    </source>
</evidence>
<dbReference type="Pfam" id="PF01467">
    <property type="entry name" value="CTP_transf_like"/>
    <property type="match status" value="1"/>
</dbReference>
<evidence type="ECO:0000256" key="14">
    <source>
        <dbReference type="ARBA" id="ARBA00048721"/>
    </source>
</evidence>
<evidence type="ECO:0000256" key="11">
    <source>
        <dbReference type="ARBA" id="ARBA00031253"/>
    </source>
</evidence>
<evidence type="ECO:0000256" key="1">
    <source>
        <dbReference type="ARBA" id="ARBA00002324"/>
    </source>
</evidence>
<dbReference type="GO" id="GO:0004515">
    <property type="term" value="F:nicotinate-nucleotide adenylyltransferase activity"/>
    <property type="evidence" value="ECO:0007669"/>
    <property type="project" value="UniProtKB-EC"/>
</dbReference>
<dbReference type="CDD" id="cd02165">
    <property type="entry name" value="NMNAT"/>
    <property type="match status" value="1"/>
</dbReference>
<dbReference type="InterPro" id="IPR005248">
    <property type="entry name" value="NadD/NMNAT"/>
</dbReference>
<comment type="catalytic activity">
    <reaction evidence="14">
        <text>nicotinate beta-D-ribonucleotide + ATP + H(+) = deamido-NAD(+) + diphosphate</text>
        <dbReference type="Rhea" id="RHEA:22860"/>
        <dbReference type="ChEBI" id="CHEBI:15378"/>
        <dbReference type="ChEBI" id="CHEBI:30616"/>
        <dbReference type="ChEBI" id="CHEBI:33019"/>
        <dbReference type="ChEBI" id="CHEBI:57502"/>
        <dbReference type="ChEBI" id="CHEBI:58437"/>
        <dbReference type="EC" id="2.7.7.18"/>
    </reaction>
</comment>
<keyword evidence="17" id="KW-1185">Reference proteome</keyword>
<dbReference type="InterPro" id="IPR004821">
    <property type="entry name" value="Cyt_trans-like"/>
</dbReference>
<organism evidence="16 17">
    <name type="scientific">Candidatus Entotheonella gemina</name>
    <dbReference type="NCBI Taxonomy" id="1429439"/>
    <lineage>
        <taxon>Bacteria</taxon>
        <taxon>Pseudomonadati</taxon>
        <taxon>Nitrospinota/Tectimicrobiota group</taxon>
        <taxon>Candidatus Tectimicrobiota</taxon>
        <taxon>Candidatus Entotheonellia</taxon>
        <taxon>Candidatus Entotheonellales</taxon>
        <taxon>Candidatus Entotheonellaceae</taxon>
        <taxon>Candidatus Entotheonella</taxon>
    </lineage>
</organism>